<dbReference type="OrthoDB" id="2611327at2759"/>
<dbReference type="SUPFAM" id="SSF52540">
    <property type="entry name" value="P-loop containing nucleoside triphosphate hydrolases"/>
    <property type="match status" value="1"/>
</dbReference>
<protein>
    <submittedName>
        <fullName evidence="2">Uncharacterized protein</fullName>
    </submittedName>
</protein>
<evidence type="ECO:0000256" key="1">
    <source>
        <dbReference type="SAM" id="Coils"/>
    </source>
</evidence>
<feature type="coiled-coil region" evidence="1">
    <location>
        <begin position="386"/>
        <end position="417"/>
    </location>
</feature>
<dbReference type="AlphaFoldDB" id="A0A5C3N6T3"/>
<gene>
    <name evidence="2" type="ORF">OE88DRAFT_1713641</name>
</gene>
<reference evidence="2 3" key="1">
    <citation type="journal article" date="2019" name="Nat. Ecol. Evol.">
        <title>Megaphylogeny resolves global patterns of mushroom evolution.</title>
        <authorList>
            <person name="Varga T."/>
            <person name="Krizsan K."/>
            <person name="Foldi C."/>
            <person name="Dima B."/>
            <person name="Sanchez-Garcia M."/>
            <person name="Sanchez-Ramirez S."/>
            <person name="Szollosi G.J."/>
            <person name="Szarkandi J.G."/>
            <person name="Papp V."/>
            <person name="Albert L."/>
            <person name="Andreopoulos W."/>
            <person name="Angelini C."/>
            <person name="Antonin V."/>
            <person name="Barry K.W."/>
            <person name="Bougher N.L."/>
            <person name="Buchanan P."/>
            <person name="Buyck B."/>
            <person name="Bense V."/>
            <person name="Catcheside P."/>
            <person name="Chovatia M."/>
            <person name="Cooper J."/>
            <person name="Damon W."/>
            <person name="Desjardin D."/>
            <person name="Finy P."/>
            <person name="Geml J."/>
            <person name="Haridas S."/>
            <person name="Hughes K."/>
            <person name="Justo A."/>
            <person name="Karasinski D."/>
            <person name="Kautmanova I."/>
            <person name="Kiss B."/>
            <person name="Kocsube S."/>
            <person name="Kotiranta H."/>
            <person name="LaButti K.M."/>
            <person name="Lechner B.E."/>
            <person name="Liimatainen K."/>
            <person name="Lipzen A."/>
            <person name="Lukacs Z."/>
            <person name="Mihaltcheva S."/>
            <person name="Morgado L.N."/>
            <person name="Niskanen T."/>
            <person name="Noordeloos M.E."/>
            <person name="Ohm R.A."/>
            <person name="Ortiz-Santana B."/>
            <person name="Ovrebo C."/>
            <person name="Racz N."/>
            <person name="Riley R."/>
            <person name="Savchenko A."/>
            <person name="Shiryaev A."/>
            <person name="Soop K."/>
            <person name="Spirin V."/>
            <person name="Szebenyi C."/>
            <person name="Tomsovsky M."/>
            <person name="Tulloss R.E."/>
            <person name="Uehling J."/>
            <person name="Grigoriev I.V."/>
            <person name="Vagvolgyi C."/>
            <person name="Papp T."/>
            <person name="Martin F.M."/>
            <person name="Miettinen O."/>
            <person name="Hibbett D.S."/>
            <person name="Nagy L.G."/>
        </authorList>
    </citation>
    <scope>NUCLEOTIDE SEQUENCE [LARGE SCALE GENOMIC DNA]</scope>
    <source>
        <strain evidence="2 3">OMC1185</strain>
    </source>
</reference>
<dbReference type="EMBL" id="ML213516">
    <property type="protein sequence ID" value="TFK49481.1"/>
    <property type="molecule type" value="Genomic_DNA"/>
</dbReference>
<keyword evidence="3" id="KW-1185">Reference proteome</keyword>
<evidence type="ECO:0000313" key="2">
    <source>
        <dbReference type="EMBL" id="TFK49481.1"/>
    </source>
</evidence>
<organism evidence="2 3">
    <name type="scientific">Heliocybe sulcata</name>
    <dbReference type="NCBI Taxonomy" id="5364"/>
    <lineage>
        <taxon>Eukaryota</taxon>
        <taxon>Fungi</taxon>
        <taxon>Dikarya</taxon>
        <taxon>Basidiomycota</taxon>
        <taxon>Agaricomycotina</taxon>
        <taxon>Agaricomycetes</taxon>
        <taxon>Gloeophyllales</taxon>
        <taxon>Gloeophyllaceae</taxon>
        <taxon>Heliocybe</taxon>
    </lineage>
</organism>
<dbReference type="InterPro" id="IPR027417">
    <property type="entry name" value="P-loop_NTPase"/>
</dbReference>
<dbReference type="PROSITE" id="PS00675">
    <property type="entry name" value="SIGMA54_INTERACT_1"/>
    <property type="match status" value="1"/>
</dbReference>
<accession>A0A5C3N6T3</accession>
<dbReference type="InterPro" id="IPR025662">
    <property type="entry name" value="Sigma_54_int_dom_ATP-bd_1"/>
</dbReference>
<dbReference type="PANTHER" id="PTHR32046">
    <property type="entry name" value="G DOMAIN-CONTAINING PROTEIN"/>
    <property type="match status" value="1"/>
</dbReference>
<evidence type="ECO:0000313" key="3">
    <source>
        <dbReference type="Proteomes" id="UP000305948"/>
    </source>
</evidence>
<keyword evidence="1" id="KW-0175">Coiled coil</keyword>
<sequence>MPWKKTQLTVILIGETGVGKTAFLSLLYNVCAGVPLEEWAPVHLEANEAGGSKSGSQTLGPMMYTIPCENGSTLRILDTPGLADTRGVEKDEEHKAAIAEYIKNHTETIDAVIILANGTNARLGVATQYTLSMISGMFPHSLVDNIGFVFTMVANIFSFNFESLSLPQELRNARHWKMDNPLAQWLKYQEAKKKDPPVDEEDLDEMYETVSKGYRKTFTHLIDLFTWLDDRQVQPTKEINELYEMTMTIESSISNVVSRLEQTETRRAALIALKAQIAEQNQIKNINAKYREIISKADWVHEPTKAHNTLCVAGGCYSNCHLACNLPFTPDRGKLANCFAFQNGSPRCHVCGHEPADHQHYRSRWVQAMRQEVITDKAARARFKSAKTASEDLEVMKQEMEKTIRSYEEAIRKDQEQLGALCLRYSHLALSGSFAGVISSTIRVLKMRLEDMKRKGQSKDAQDRMSGNIKILEKKLHIIREVEKKREAGDGIVKRLGGVAQSVVKGVLRV</sequence>
<dbReference type="STRING" id="5364.A0A5C3N6T3"/>
<proteinExistence type="predicted"/>
<dbReference type="Proteomes" id="UP000305948">
    <property type="component" value="Unassembled WGS sequence"/>
</dbReference>
<dbReference type="Gene3D" id="3.40.50.300">
    <property type="entry name" value="P-loop containing nucleotide triphosphate hydrolases"/>
    <property type="match status" value="1"/>
</dbReference>
<dbReference type="PANTHER" id="PTHR32046:SF12">
    <property type="entry name" value="AIG1-TYPE G DOMAIN-CONTAINING PROTEIN"/>
    <property type="match status" value="1"/>
</dbReference>
<name>A0A5C3N6T3_9AGAM</name>